<dbReference type="EMBL" id="OX596101">
    <property type="protein sequence ID" value="CAI9696776.1"/>
    <property type="molecule type" value="Genomic_DNA"/>
</dbReference>
<evidence type="ECO:0000313" key="1">
    <source>
        <dbReference type="EMBL" id="CAI9696776.1"/>
    </source>
</evidence>
<accession>A0ACB0E8F1</accession>
<dbReference type="Proteomes" id="UP001162501">
    <property type="component" value="Chromosome 17"/>
</dbReference>
<reference evidence="1" key="1">
    <citation type="submission" date="2023-05" db="EMBL/GenBank/DDBJ databases">
        <authorList>
            <consortium name="ELIXIR-Norway"/>
        </authorList>
    </citation>
    <scope>NUCLEOTIDE SEQUENCE</scope>
</reference>
<organism evidence="1 2">
    <name type="scientific">Rangifer tarandus platyrhynchus</name>
    <name type="common">Svalbard reindeer</name>
    <dbReference type="NCBI Taxonomy" id="3082113"/>
    <lineage>
        <taxon>Eukaryota</taxon>
        <taxon>Metazoa</taxon>
        <taxon>Chordata</taxon>
        <taxon>Craniata</taxon>
        <taxon>Vertebrata</taxon>
        <taxon>Euteleostomi</taxon>
        <taxon>Mammalia</taxon>
        <taxon>Eutheria</taxon>
        <taxon>Laurasiatheria</taxon>
        <taxon>Artiodactyla</taxon>
        <taxon>Ruminantia</taxon>
        <taxon>Pecora</taxon>
        <taxon>Cervidae</taxon>
        <taxon>Odocoileinae</taxon>
        <taxon>Rangifer</taxon>
    </lineage>
</organism>
<protein>
    <submittedName>
        <fullName evidence="1">Uncharacterized protein</fullName>
    </submittedName>
</protein>
<name>A0ACB0E8F1_RANTA</name>
<evidence type="ECO:0000313" key="2">
    <source>
        <dbReference type="Proteomes" id="UP001162501"/>
    </source>
</evidence>
<gene>
    <name evidence="1" type="ORF">MRATA1EN3_LOCUS7989</name>
</gene>
<sequence>MKSQGLDVQSKRPLRYRALSLLLAHSMDMVYLRCCCVLRWRRTDKAQSSLVLRLGLEGRGWRVKPPRPGQAVVQGELAGAWSGNAGSPPYPAREHSCPGSESRCSPQASKAPPVPPGPAGGELRRARQVPKNTAASPTHRHDDGAEALRPTPHPGHRELLRGKNAPFLIRKERGPDGCYTCADGSGGGVTGGWGDLSTASTLALKEPPIFGVQRSPAHNDRATWRLHVVCCQ</sequence>
<proteinExistence type="predicted"/>